<organism evidence="9 10">
    <name type="scientific">Thermothelomyces thermophilus (strain ATCC 42464 / BCRC 31852 / DSM 1799)</name>
    <name type="common">Sporotrichum thermophile</name>
    <dbReference type="NCBI Taxonomy" id="573729"/>
    <lineage>
        <taxon>Eukaryota</taxon>
        <taxon>Fungi</taxon>
        <taxon>Dikarya</taxon>
        <taxon>Ascomycota</taxon>
        <taxon>Pezizomycotina</taxon>
        <taxon>Sordariomycetes</taxon>
        <taxon>Sordariomycetidae</taxon>
        <taxon>Sordariales</taxon>
        <taxon>Chaetomiaceae</taxon>
        <taxon>Thermothelomyces</taxon>
    </lineage>
</organism>
<evidence type="ECO:0000256" key="5">
    <source>
        <dbReference type="ARBA" id="ARBA00048763"/>
    </source>
</evidence>
<dbReference type="InterPro" id="IPR029063">
    <property type="entry name" value="SAM-dependent_MTases_sf"/>
</dbReference>
<comment type="catalytic activity">
    <reaction evidence="5">
        <text>a 5'-end (N(2),N(7)-dimethyl 5'-triphosphoguanosine)-ribonucleoside in snRNA + S-adenosyl-L-methionine = a 5'-end (N(2),N(2),N(7)-trimethyl 5'-triphosphoguanosine)-ribonucleoside in snRNA + S-adenosyl-L-homocysteine + H(+)</text>
        <dbReference type="Rhea" id="RHEA:78479"/>
        <dbReference type="Rhea" id="RHEA-COMP:19087"/>
        <dbReference type="Rhea" id="RHEA-COMP:19089"/>
        <dbReference type="ChEBI" id="CHEBI:15378"/>
        <dbReference type="ChEBI" id="CHEBI:57856"/>
        <dbReference type="ChEBI" id="CHEBI:59789"/>
        <dbReference type="ChEBI" id="CHEBI:167623"/>
        <dbReference type="ChEBI" id="CHEBI:172880"/>
    </reaction>
    <physiologicalReaction direction="left-to-right" evidence="5">
        <dbReference type="Rhea" id="RHEA:78480"/>
    </physiologicalReaction>
</comment>
<dbReference type="OrthoDB" id="194443at2759"/>
<evidence type="ECO:0000256" key="4">
    <source>
        <dbReference type="ARBA" id="ARBA00048740"/>
    </source>
</evidence>
<proteinExistence type="inferred from homology"/>
<dbReference type="InParanoid" id="G2PZX5"/>
<evidence type="ECO:0000256" key="8">
    <source>
        <dbReference type="SAM" id="MobiDB-lite"/>
    </source>
</evidence>
<evidence type="ECO:0000256" key="1">
    <source>
        <dbReference type="ARBA" id="ARBA00018517"/>
    </source>
</evidence>
<dbReference type="SUPFAM" id="SSF53335">
    <property type="entry name" value="S-adenosyl-L-methionine-dependent methyltransferases"/>
    <property type="match status" value="1"/>
</dbReference>
<dbReference type="Proteomes" id="UP000007322">
    <property type="component" value="Chromosome 1"/>
</dbReference>
<dbReference type="KEGG" id="mtm:MYCTH_2296014"/>
<sequence>MALTPVRGTLPLTDECHHYDDVREVPWELKKYWHQRYSIFTYYDYNIRLTDDAWFGVTPEPVATQVAKDMRSHKRSNPPKDIIVDLFAGVGGNTIAFALSGKWDRVVGIEKDAATLACAQHNAAVYGVPEGAITWVHADCLDFLARLKSDAEAAAAEIRDDDDVVDDEENKETRSNKKNKKKKKAKKHRGLDPSLRLDLSKTVLFASPPWGGVSYRDQDVFDLGTMEPYNLATLHEACRPMEHALYLPRTSDLRQIAELVPDGSDVKVEVVQYCMEGASKAMVAYFPAE</sequence>
<evidence type="ECO:0000313" key="9">
    <source>
        <dbReference type="EMBL" id="AEO53998.1"/>
    </source>
</evidence>
<dbReference type="CDD" id="cd02440">
    <property type="entry name" value="AdoMet_MTases"/>
    <property type="match status" value="1"/>
</dbReference>
<feature type="compositionally biased region" description="Acidic residues" evidence="8">
    <location>
        <begin position="159"/>
        <end position="170"/>
    </location>
</feature>
<dbReference type="eggNOG" id="KOG2730">
    <property type="taxonomic scope" value="Eukaryota"/>
</dbReference>
<dbReference type="GO" id="GO:0071164">
    <property type="term" value="F:RNA cap trimethylguanosine synthase activity"/>
    <property type="evidence" value="ECO:0007669"/>
    <property type="project" value="TreeGrafter"/>
</dbReference>
<comment type="similarity">
    <text evidence="2">Belongs to the methyltransferase superfamily. Trimethylguanosine synthase family.</text>
</comment>
<evidence type="ECO:0000256" key="6">
    <source>
        <dbReference type="ARBA" id="ARBA00049075"/>
    </source>
</evidence>
<evidence type="ECO:0000256" key="2">
    <source>
        <dbReference type="ARBA" id="ARBA00025783"/>
    </source>
</evidence>
<dbReference type="OMA" id="KALCIYY"/>
<feature type="compositionally biased region" description="Basic residues" evidence="8">
    <location>
        <begin position="176"/>
        <end position="189"/>
    </location>
</feature>
<dbReference type="HOGENOM" id="CLU_029658_0_1_1"/>
<evidence type="ECO:0000256" key="7">
    <source>
        <dbReference type="ARBA" id="ARBA00049790"/>
    </source>
</evidence>
<evidence type="ECO:0000313" key="10">
    <source>
        <dbReference type="Proteomes" id="UP000007322"/>
    </source>
</evidence>
<dbReference type="RefSeq" id="XP_003659243.1">
    <property type="nucleotide sequence ID" value="XM_003659195.1"/>
</dbReference>
<feature type="region of interest" description="Disordered" evidence="8">
    <location>
        <begin position="158"/>
        <end position="190"/>
    </location>
</feature>
<comment type="catalytic activity">
    <reaction evidence="3">
        <text>a 5'-end (N(2),N(7)-dimethyl 5'-triphosphoguanosine)-ribonucleoside in snoRNA + S-adenosyl-L-methionine = a 5'-end (N(2),N(2),N(7)-trimethyl 5'-triphosphoguanosine)-ribonucleoside in snoRNA + S-adenosyl-L-homocysteine + H(+)</text>
        <dbReference type="Rhea" id="RHEA:78507"/>
        <dbReference type="Rhea" id="RHEA-COMP:19088"/>
        <dbReference type="Rhea" id="RHEA-COMP:19090"/>
        <dbReference type="ChEBI" id="CHEBI:15378"/>
        <dbReference type="ChEBI" id="CHEBI:57856"/>
        <dbReference type="ChEBI" id="CHEBI:59789"/>
        <dbReference type="ChEBI" id="CHEBI:167623"/>
        <dbReference type="ChEBI" id="CHEBI:172880"/>
    </reaction>
    <physiologicalReaction direction="left-to-right" evidence="3">
        <dbReference type="Rhea" id="RHEA:78508"/>
    </physiologicalReaction>
</comment>
<accession>G2PZX5</accession>
<dbReference type="Gene3D" id="3.40.50.150">
    <property type="entry name" value="Vaccinia Virus protein VP39"/>
    <property type="match status" value="1"/>
</dbReference>
<reference evidence="9 10" key="1">
    <citation type="journal article" date="2011" name="Nat. Biotechnol.">
        <title>Comparative genomic analysis of the thermophilic biomass-degrading fungi Myceliophthora thermophila and Thielavia terrestris.</title>
        <authorList>
            <person name="Berka R.M."/>
            <person name="Grigoriev I.V."/>
            <person name="Otillar R."/>
            <person name="Salamov A."/>
            <person name="Grimwood J."/>
            <person name="Reid I."/>
            <person name="Ishmael N."/>
            <person name="John T."/>
            <person name="Darmond C."/>
            <person name="Moisan M.-C."/>
            <person name="Henrissat B."/>
            <person name="Coutinho P.M."/>
            <person name="Lombard V."/>
            <person name="Natvig D.O."/>
            <person name="Lindquist E."/>
            <person name="Schmutz J."/>
            <person name="Lucas S."/>
            <person name="Harris P."/>
            <person name="Powlowski J."/>
            <person name="Bellemare A."/>
            <person name="Taylor D."/>
            <person name="Butler G."/>
            <person name="de Vries R.P."/>
            <person name="Allijn I.E."/>
            <person name="van den Brink J."/>
            <person name="Ushinsky S."/>
            <person name="Storms R."/>
            <person name="Powell A.J."/>
            <person name="Paulsen I.T."/>
            <person name="Elbourne L.D.H."/>
            <person name="Baker S.E."/>
            <person name="Magnuson J."/>
            <person name="LaBoissiere S."/>
            <person name="Clutterbuck A.J."/>
            <person name="Martinez D."/>
            <person name="Wogulis M."/>
            <person name="de Leon A.L."/>
            <person name="Rey M.W."/>
            <person name="Tsang A."/>
        </authorList>
    </citation>
    <scope>NUCLEOTIDE SEQUENCE [LARGE SCALE GENOMIC DNA]</scope>
    <source>
        <strain evidence="10">ATCC 42464 / BCRC 31852 / DSM 1799</strain>
    </source>
</reference>
<evidence type="ECO:0000256" key="3">
    <source>
        <dbReference type="ARBA" id="ARBA00047418"/>
    </source>
</evidence>
<keyword evidence="10" id="KW-1185">Reference proteome</keyword>
<dbReference type="InterPro" id="IPR019012">
    <property type="entry name" value="RNA_cap_Gua-N2-MeTrfase"/>
</dbReference>
<dbReference type="EMBL" id="CP003002">
    <property type="protein sequence ID" value="AEO53998.1"/>
    <property type="molecule type" value="Genomic_DNA"/>
</dbReference>
<comment type="catalytic activity">
    <reaction evidence="4">
        <text>a 5'-end (N(7)-methyl 5'-triphosphoguanosine)-ribonucleoside in snoRNA + S-adenosyl-L-methionine = a 5'-end (N(2),N(7)-dimethyl 5'-triphosphoguanosine)-ribonucleoside in snoRNA + S-adenosyl-L-homocysteine + H(+)</text>
        <dbReference type="Rhea" id="RHEA:78475"/>
        <dbReference type="Rhea" id="RHEA-COMP:19086"/>
        <dbReference type="Rhea" id="RHEA-COMP:19088"/>
        <dbReference type="ChEBI" id="CHEBI:15378"/>
        <dbReference type="ChEBI" id="CHEBI:57856"/>
        <dbReference type="ChEBI" id="CHEBI:59789"/>
        <dbReference type="ChEBI" id="CHEBI:156461"/>
        <dbReference type="ChEBI" id="CHEBI:172880"/>
    </reaction>
    <physiologicalReaction direction="left-to-right" evidence="4">
        <dbReference type="Rhea" id="RHEA:78476"/>
    </physiologicalReaction>
</comment>
<dbReference type="VEuPathDB" id="FungiDB:MYCTH_2296014"/>
<dbReference type="PANTHER" id="PTHR14741">
    <property type="entry name" value="S-ADENOSYLMETHIONINE-DEPENDENT METHYLTRANSFERASE RELATED"/>
    <property type="match status" value="1"/>
</dbReference>
<dbReference type="AlphaFoldDB" id="G2PZX5"/>
<dbReference type="PANTHER" id="PTHR14741:SF32">
    <property type="entry name" value="TRIMETHYLGUANOSINE SYNTHASE"/>
    <property type="match status" value="1"/>
</dbReference>
<dbReference type="GO" id="GO:0005634">
    <property type="term" value="C:nucleus"/>
    <property type="evidence" value="ECO:0007669"/>
    <property type="project" value="TreeGrafter"/>
</dbReference>
<dbReference type="GeneID" id="11511637"/>
<gene>
    <name evidence="9" type="ORF">MYCTH_2296014</name>
</gene>
<comment type="catalytic activity">
    <reaction evidence="6">
        <text>a 5'-end (N(7)-methyl 5'-triphosphoguanosine)-ribonucleoside in snRNA + S-adenosyl-L-methionine = a 5'-end (N(2),N(7)-dimethyl 5'-triphosphoguanosine)-ribonucleoside in snRNA + S-adenosyl-L-homocysteine + H(+)</text>
        <dbReference type="Rhea" id="RHEA:78471"/>
        <dbReference type="Rhea" id="RHEA-COMP:19085"/>
        <dbReference type="Rhea" id="RHEA-COMP:19087"/>
        <dbReference type="ChEBI" id="CHEBI:15378"/>
        <dbReference type="ChEBI" id="CHEBI:57856"/>
        <dbReference type="ChEBI" id="CHEBI:59789"/>
        <dbReference type="ChEBI" id="CHEBI:156461"/>
        <dbReference type="ChEBI" id="CHEBI:172880"/>
    </reaction>
    <physiologicalReaction direction="left-to-right" evidence="6">
        <dbReference type="Rhea" id="RHEA:78472"/>
    </physiologicalReaction>
</comment>
<name>G2PZX5_THET4</name>
<dbReference type="FunCoup" id="G2PZX5">
    <property type="interactions" value="110"/>
</dbReference>
<dbReference type="Pfam" id="PF09445">
    <property type="entry name" value="Methyltransf_15"/>
    <property type="match status" value="1"/>
</dbReference>
<protein>
    <recommendedName>
        <fullName evidence="1">Trimethylguanosine synthase</fullName>
    </recommendedName>
    <alternativeName>
        <fullName evidence="7">Cap-specific guanine-N(2) methyltransferase</fullName>
    </alternativeName>
</protein>
<dbReference type="STRING" id="573729.G2PZX5"/>